<evidence type="ECO:0000256" key="4">
    <source>
        <dbReference type="SAM" id="MobiDB-lite"/>
    </source>
</evidence>
<feature type="compositionally biased region" description="Acidic residues" evidence="4">
    <location>
        <begin position="198"/>
        <end position="208"/>
    </location>
</feature>
<dbReference type="InterPro" id="IPR054613">
    <property type="entry name" value="Peptidase_S78_dom"/>
</dbReference>
<dbReference type="GO" id="GO:0008233">
    <property type="term" value="F:peptidase activity"/>
    <property type="evidence" value="ECO:0007669"/>
    <property type="project" value="UniProtKB-KW"/>
</dbReference>
<organism evidence="6 7">
    <name type="scientific">Myxococcus landrumensis</name>
    <dbReference type="NCBI Taxonomy" id="2813577"/>
    <lineage>
        <taxon>Bacteria</taxon>
        <taxon>Pseudomonadati</taxon>
        <taxon>Myxococcota</taxon>
        <taxon>Myxococcia</taxon>
        <taxon>Myxococcales</taxon>
        <taxon>Cystobacterineae</taxon>
        <taxon>Myxococcaceae</taxon>
        <taxon>Myxococcus</taxon>
    </lineage>
</organism>
<feature type="domain" description="Prohead serine protease" evidence="5">
    <location>
        <begin position="14"/>
        <end position="147"/>
    </location>
</feature>
<evidence type="ECO:0000313" key="7">
    <source>
        <dbReference type="Proteomes" id="UP000663090"/>
    </source>
</evidence>
<proteinExistence type="predicted"/>
<reference evidence="6 7" key="1">
    <citation type="submission" date="2021-02" db="EMBL/GenBank/DDBJ databases">
        <title>De Novo genome assembly of isolated myxobacteria.</title>
        <authorList>
            <person name="Stevens D.C."/>
        </authorList>
    </citation>
    <scope>NUCLEOTIDE SEQUENCE [LARGE SCALE GENOMIC DNA]</scope>
    <source>
        <strain evidence="6 7">SCHIC003</strain>
    </source>
</reference>
<feature type="compositionally biased region" description="Acidic residues" evidence="4">
    <location>
        <begin position="177"/>
        <end position="186"/>
    </location>
</feature>
<sequence>MTAASPSTAGELPVFQACDTEVDRDGDRMLPGALKLEEFAGNPILYWDHGHKHGRLPVGTCRVWEEGGLHFMEPRISDATQESRDVKALVADGTIRACSIGYLTRRARPNATGGEDVLDAELVEVSLTGIPAKPKALRVKSMTPEEMAKSWKQLVEDMAETKTLVKALHAKAIPPEAEADTDEPAEEPTPTEGKSTEDELEEAPDGEEATVAKFFRSFTTK</sequence>
<keyword evidence="7" id="KW-1185">Reference proteome</keyword>
<evidence type="ECO:0000313" key="6">
    <source>
        <dbReference type="EMBL" id="QSQ17229.1"/>
    </source>
</evidence>
<name>A0ABX7NFR9_9BACT</name>
<evidence type="ECO:0000256" key="2">
    <source>
        <dbReference type="ARBA" id="ARBA00022670"/>
    </source>
</evidence>
<keyword evidence="1" id="KW-1188">Viral release from host cell</keyword>
<dbReference type="Proteomes" id="UP000663090">
    <property type="component" value="Chromosome"/>
</dbReference>
<accession>A0ABX7NFR9</accession>
<keyword evidence="2 6" id="KW-0645">Protease</keyword>
<dbReference type="EMBL" id="CP071091">
    <property type="protein sequence ID" value="QSQ17229.1"/>
    <property type="molecule type" value="Genomic_DNA"/>
</dbReference>
<dbReference type="GO" id="GO:0006508">
    <property type="term" value="P:proteolysis"/>
    <property type="evidence" value="ECO:0007669"/>
    <property type="project" value="UniProtKB-KW"/>
</dbReference>
<evidence type="ECO:0000256" key="3">
    <source>
        <dbReference type="ARBA" id="ARBA00022801"/>
    </source>
</evidence>
<keyword evidence="3" id="KW-0378">Hydrolase</keyword>
<dbReference type="Pfam" id="PF04586">
    <property type="entry name" value="Peptidase_S78"/>
    <property type="match status" value="1"/>
</dbReference>
<evidence type="ECO:0000259" key="5">
    <source>
        <dbReference type="Pfam" id="PF04586"/>
    </source>
</evidence>
<gene>
    <name evidence="6" type="ORF">JY572_14710</name>
</gene>
<protein>
    <submittedName>
        <fullName evidence="6">HK97 family phage prohead protease</fullName>
    </submittedName>
</protein>
<dbReference type="RefSeq" id="WP_206718863.1">
    <property type="nucleotide sequence ID" value="NZ_CP071091.1"/>
</dbReference>
<evidence type="ECO:0000256" key="1">
    <source>
        <dbReference type="ARBA" id="ARBA00022612"/>
    </source>
</evidence>
<feature type="region of interest" description="Disordered" evidence="4">
    <location>
        <begin position="172"/>
        <end position="211"/>
    </location>
</feature>